<dbReference type="Proteomes" id="UP000602050">
    <property type="component" value="Unassembled WGS sequence"/>
</dbReference>
<dbReference type="AlphaFoldDB" id="A0A8J2X8Y6"/>
<comment type="caution">
    <text evidence="1">The sequence shown here is derived from an EMBL/GenBank/DDBJ whole genome shotgun (WGS) entry which is preliminary data.</text>
</comment>
<gene>
    <name evidence="1" type="ORF">GCM10010978_18440</name>
</gene>
<dbReference type="RefSeq" id="WP_188392113.1">
    <property type="nucleotide sequence ID" value="NZ_BMEV01000031.1"/>
</dbReference>
<keyword evidence="2" id="KW-1185">Reference proteome</keyword>
<reference evidence="1" key="1">
    <citation type="journal article" date="2014" name="Int. J. Syst. Evol. Microbiol.">
        <title>Complete genome sequence of Corynebacterium casei LMG S-19264T (=DSM 44701T), isolated from a smear-ripened cheese.</title>
        <authorList>
            <consortium name="US DOE Joint Genome Institute (JGI-PGF)"/>
            <person name="Walter F."/>
            <person name="Albersmeier A."/>
            <person name="Kalinowski J."/>
            <person name="Ruckert C."/>
        </authorList>
    </citation>
    <scope>NUCLEOTIDE SEQUENCE</scope>
    <source>
        <strain evidence="1">CGMCC 1.12360</strain>
    </source>
</reference>
<dbReference type="EMBL" id="BMEV01000031">
    <property type="protein sequence ID" value="GFZ77202.1"/>
    <property type="molecule type" value="Genomic_DNA"/>
</dbReference>
<accession>A0A8J2X8Y6</accession>
<organism evidence="1 2">
    <name type="scientific">Compostibacillus humi</name>
    <dbReference type="NCBI Taxonomy" id="1245525"/>
    <lineage>
        <taxon>Bacteria</taxon>
        <taxon>Bacillati</taxon>
        <taxon>Bacillota</taxon>
        <taxon>Bacilli</taxon>
        <taxon>Bacillales</taxon>
        <taxon>Bacillaceae</taxon>
        <taxon>Compostibacillus</taxon>
    </lineage>
</organism>
<reference evidence="1" key="2">
    <citation type="submission" date="2020-09" db="EMBL/GenBank/DDBJ databases">
        <authorList>
            <person name="Sun Q."/>
            <person name="Zhou Y."/>
        </authorList>
    </citation>
    <scope>NUCLEOTIDE SEQUENCE</scope>
    <source>
        <strain evidence="1">CGMCC 1.12360</strain>
    </source>
</reference>
<evidence type="ECO:0000313" key="2">
    <source>
        <dbReference type="Proteomes" id="UP000602050"/>
    </source>
</evidence>
<proteinExistence type="predicted"/>
<sequence>MGYILPVENYTYAAYQERTKVRKREKTEVNKPFKAILDKHHEEIKSEHERFHPKTKLRPKHAYVDEEHIAMITGKGRRFRQTI</sequence>
<evidence type="ECO:0000313" key="1">
    <source>
        <dbReference type="EMBL" id="GFZ77202.1"/>
    </source>
</evidence>
<protein>
    <submittedName>
        <fullName evidence="1">Uncharacterized protein</fullName>
    </submittedName>
</protein>
<name>A0A8J2X8Y6_9BACI</name>